<feature type="transmembrane region" description="Helical" evidence="5">
    <location>
        <begin position="321"/>
        <end position="347"/>
    </location>
</feature>
<dbReference type="GO" id="GO:0022857">
    <property type="term" value="F:transmembrane transporter activity"/>
    <property type="evidence" value="ECO:0007669"/>
    <property type="project" value="InterPro"/>
</dbReference>
<organism evidence="7 8">
    <name type="scientific">Tessaracoccus rhinocerotis</name>
    <dbReference type="NCBI Taxonomy" id="1689449"/>
    <lineage>
        <taxon>Bacteria</taxon>
        <taxon>Bacillati</taxon>
        <taxon>Actinomycetota</taxon>
        <taxon>Actinomycetes</taxon>
        <taxon>Propionibacteriales</taxon>
        <taxon>Propionibacteriaceae</taxon>
        <taxon>Tessaracoccus</taxon>
    </lineage>
</organism>
<evidence type="ECO:0000313" key="8">
    <source>
        <dbReference type="Proteomes" id="UP000317638"/>
    </source>
</evidence>
<feature type="transmembrane region" description="Helical" evidence="5">
    <location>
        <begin position="267"/>
        <end position="288"/>
    </location>
</feature>
<evidence type="ECO:0000256" key="1">
    <source>
        <dbReference type="ARBA" id="ARBA00004651"/>
    </source>
</evidence>
<dbReference type="AlphaFoldDB" id="A0A553K4V5"/>
<dbReference type="PANTHER" id="PTHR23534:SF1">
    <property type="entry name" value="MAJOR FACILITATOR SUPERFAMILY PROTEIN"/>
    <property type="match status" value="1"/>
</dbReference>
<dbReference type="Gene3D" id="1.20.1250.20">
    <property type="entry name" value="MFS general substrate transporter like domains"/>
    <property type="match status" value="1"/>
</dbReference>
<dbReference type="GO" id="GO:0005886">
    <property type="term" value="C:plasma membrane"/>
    <property type="evidence" value="ECO:0007669"/>
    <property type="project" value="UniProtKB-SubCell"/>
</dbReference>
<dbReference type="InterPro" id="IPR011701">
    <property type="entry name" value="MFS"/>
</dbReference>
<evidence type="ECO:0000259" key="6">
    <source>
        <dbReference type="PROSITE" id="PS50850"/>
    </source>
</evidence>
<feature type="transmembrane region" description="Helical" evidence="5">
    <location>
        <begin position="139"/>
        <end position="158"/>
    </location>
</feature>
<feature type="transmembrane region" description="Helical" evidence="5">
    <location>
        <begin position="77"/>
        <end position="96"/>
    </location>
</feature>
<feature type="transmembrane region" description="Helical" evidence="5">
    <location>
        <begin position="295"/>
        <end position="315"/>
    </location>
</feature>
<name>A0A553K4V5_9ACTN</name>
<dbReference type="Proteomes" id="UP000317638">
    <property type="component" value="Unassembled WGS sequence"/>
</dbReference>
<keyword evidence="4 5" id="KW-0472">Membrane</keyword>
<dbReference type="PANTHER" id="PTHR23534">
    <property type="entry name" value="MFS PERMEASE"/>
    <property type="match status" value="1"/>
</dbReference>
<keyword evidence="2 5" id="KW-0812">Transmembrane</keyword>
<dbReference type="RefSeq" id="WP_143936835.1">
    <property type="nucleotide sequence ID" value="NZ_VKKG01000001.1"/>
</dbReference>
<dbReference type="Pfam" id="PF07690">
    <property type="entry name" value="MFS_1"/>
    <property type="match status" value="1"/>
</dbReference>
<feature type="transmembrane region" description="Helical" evidence="5">
    <location>
        <begin position="359"/>
        <end position="379"/>
    </location>
</feature>
<sequence length="411" mass="41615">MADQALQRRVIRTLVGAQVLTSLGMASGASVGVLLADDLTGSETLAGFGTTAQVLGGALIAIPTARIMAARGRRPGLWFSYSLAAVGSLVIIAAALLRSYPLLVLGMLAFGGATAGNGQSRYAAADLAEDAHRGRDLSIVVWAATVGAVLGPNLIGPGRELGRLVGVPDLAGSFLFALVGLLLGIVVIVRWLRPDPLLVSRELAGAVPGAAPADNDGSLSRGLRVLRAHPQARRGALVVALGHVVMVGVMGMTPLHMAHGHAELEVIGFVLSVHILGMFAFSPLVGVAVDRRGGVVVAGTGGVLLVAAALLTSVSQAGWSSLLLVALFLLGLGWSCTLVSGSTMLTAAVRPDERAAVQGLAEVGMGLAAAAGGAVAGGVMEAFGYRWLGLGAALLGLVILLLATARTRQRS</sequence>
<keyword evidence="3 5" id="KW-1133">Transmembrane helix</keyword>
<comment type="subcellular location">
    <subcellularLocation>
        <location evidence="1">Cell membrane</location>
        <topology evidence="1">Multi-pass membrane protein</topology>
    </subcellularLocation>
</comment>
<dbReference type="SUPFAM" id="SSF103473">
    <property type="entry name" value="MFS general substrate transporter"/>
    <property type="match status" value="1"/>
</dbReference>
<evidence type="ECO:0000313" key="7">
    <source>
        <dbReference type="EMBL" id="TRY19748.1"/>
    </source>
</evidence>
<evidence type="ECO:0000256" key="5">
    <source>
        <dbReference type="SAM" id="Phobius"/>
    </source>
</evidence>
<dbReference type="InterPro" id="IPR036259">
    <property type="entry name" value="MFS_trans_sf"/>
</dbReference>
<evidence type="ECO:0000256" key="4">
    <source>
        <dbReference type="ARBA" id="ARBA00023136"/>
    </source>
</evidence>
<dbReference type="PROSITE" id="PS50850">
    <property type="entry name" value="MFS"/>
    <property type="match status" value="1"/>
</dbReference>
<keyword evidence="8" id="KW-1185">Reference proteome</keyword>
<evidence type="ECO:0000256" key="2">
    <source>
        <dbReference type="ARBA" id="ARBA00022692"/>
    </source>
</evidence>
<feature type="transmembrane region" description="Helical" evidence="5">
    <location>
        <begin position="170"/>
        <end position="192"/>
    </location>
</feature>
<evidence type="ECO:0000256" key="3">
    <source>
        <dbReference type="ARBA" id="ARBA00022989"/>
    </source>
</evidence>
<proteinExistence type="predicted"/>
<comment type="caution">
    <text evidence="7">The sequence shown here is derived from an EMBL/GenBank/DDBJ whole genome shotgun (WGS) entry which is preliminary data.</text>
</comment>
<feature type="transmembrane region" description="Helical" evidence="5">
    <location>
        <begin position="102"/>
        <end position="118"/>
    </location>
</feature>
<reference evidence="7 8" key="1">
    <citation type="submission" date="2019-07" db="EMBL/GenBank/DDBJ databases">
        <authorList>
            <person name="Zhou L.-Y."/>
        </authorList>
    </citation>
    <scope>NUCLEOTIDE SEQUENCE [LARGE SCALE GENOMIC DNA]</scope>
    <source>
        <strain evidence="7 8">YIM 101269</strain>
    </source>
</reference>
<feature type="domain" description="Major facilitator superfamily (MFS) profile" evidence="6">
    <location>
        <begin position="228"/>
        <end position="411"/>
    </location>
</feature>
<accession>A0A553K4V5</accession>
<feature type="transmembrane region" description="Helical" evidence="5">
    <location>
        <begin position="385"/>
        <end position="405"/>
    </location>
</feature>
<dbReference type="OrthoDB" id="9776171at2"/>
<feature type="transmembrane region" description="Helical" evidence="5">
    <location>
        <begin position="236"/>
        <end position="255"/>
    </location>
</feature>
<dbReference type="EMBL" id="VKKG01000001">
    <property type="protein sequence ID" value="TRY19748.1"/>
    <property type="molecule type" value="Genomic_DNA"/>
</dbReference>
<protein>
    <submittedName>
        <fullName evidence="7">MFS transporter</fullName>
    </submittedName>
</protein>
<dbReference type="InterPro" id="IPR020846">
    <property type="entry name" value="MFS_dom"/>
</dbReference>
<gene>
    <name evidence="7" type="ORF">FOJ82_02385</name>
</gene>
<feature type="transmembrane region" description="Helical" evidence="5">
    <location>
        <begin position="46"/>
        <end position="65"/>
    </location>
</feature>